<dbReference type="NCBIfam" id="NF008277">
    <property type="entry name" value="PRK11055.1"/>
    <property type="match status" value="1"/>
</dbReference>
<evidence type="ECO:0000256" key="2">
    <source>
        <dbReference type="ARBA" id="ARBA00006206"/>
    </source>
</evidence>
<evidence type="ECO:0000256" key="1">
    <source>
        <dbReference type="ARBA" id="ARBA00005028"/>
    </source>
</evidence>
<evidence type="ECO:0000256" key="4">
    <source>
        <dbReference type="ARBA" id="ARBA00023277"/>
    </source>
</evidence>
<evidence type="ECO:0000313" key="7">
    <source>
        <dbReference type="Proteomes" id="UP001148313"/>
    </source>
</evidence>
<dbReference type="SUPFAM" id="SSF74650">
    <property type="entry name" value="Galactose mutarotase-like"/>
    <property type="match status" value="1"/>
</dbReference>
<dbReference type="RefSeq" id="WP_271089388.1">
    <property type="nucleotide sequence ID" value="NZ_JAPJZH010000005.1"/>
</dbReference>
<dbReference type="Gene3D" id="2.70.98.10">
    <property type="match status" value="1"/>
</dbReference>
<comment type="pathway">
    <text evidence="1 5">Carbohydrate metabolism; hexose metabolism.</text>
</comment>
<dbReference type="InterPro" id="IPR047215">
    <property type="entry name" value="Galactose_mutarotase-like"/>
</dbReference>
<dbReference type="CDD" id="cd09019">
    <property type="entry name" value="galactose_mutarotase_like"/>
    <property type="match status" value="1"/>
</dbReference>
<protein>
    <recommendedName>
        <fullName evidence="5">Aldose 1-epimerase</fullName>
        <ecNumber evidence="5">5.1.3.3</ecNumber>
    </recommendedName>
</protein>
<dbReference type="PANTHER" id="PTHR10091:SF49">
    <property type="entry name" value="ALDOSE 1-EPIMERASE"/>
    <property type="match status" value="1"/>
</dbReference>
<dbReference type="Proteomes" id="UP001148313">
    <property type="component" value="Unassembled WGS sequence"/>
</dbReference>
<name>A0ABT4VLW7_9HYPH</name>
<comment type="similarity">
    <text evidence="2 5">Belongs to the aldose epimerase family.</text>
</comment>
<keyword evidence="3 5" id="KW-0413">Isomerase</keyword>
<dbReference type="InterPro" id="IPR008183">
    <property type="entry name" value="Aldose_1/G6P_1-epimerase"/>
</dbReference>
<sequence>MTVEPRLFGTTDDGQDVHSLTISGGGLTADLMSWSAGIRDLRLEGHEVPLVLGFEDFAHYPAHSPYFGATAGRYANRIAHGRFRLDGADYQLDRNENGVSHLHGGSRGIGKRVWSISDYGADYCRFEISDPDGHMGYPGTCSICCTYRLKPGGVLSVELEAETDRPTLCNLAHHSYFNLDGSADILDHEAMIAADHYLPVDDTLIPTGEVRSVDGTAFDFTEMRPIRFDDNGAPFAYDHNFCLSDRRGPKRAVALVRSLSSGVAMEVWTGEPGLQFYTGFKLDVPVAGLDGRRYGAFGGFCMESQVWPDSPNHPQFPSAILRPGERLRQETDYIFSRG</sequence>
<dbReference type="InterPro" id="IPR015443">
    <property type="entry name" value="Aldose_1-epimerase"/>
</dbReference>
<dbReference type="EMBL" id="JAPJZH010000005">
    <property type="protein sequence ID" value="MDA4845706.1"/>
    <property type="molecule type" value="Genomic_DNA"/>
</dbReference>
<comment type="catalytic activity">
    <reaction evidence="5">
        <text>alpha-D-glucose = beta-D-glucose</text>
        <dbReference type="Rhea" id="RHEA:10264"/>
        <dbReference type="ChEBI" id="CHEBI:15903"/>
        <dbReference type="ChEBI" id="CHEBI:17925"/>
        <dbReference type="EC" id="5.1.3.3"/>
    </reaction>
</comment>
<keyword evidence="7" id="KW-1185">Reference proteome</keyword>
<accession>A0ABT4VLW7</accession>
<evidence type="ECO:0000313" key="6">
    <source>
        <dbReference type="EMBL" id="MDA4845706.1"/>
    </source>
</evidence>
<proteinExistence type="inferred from homology"/>
<evidence type="ECO:0000256" key="3">
    <source>
        <dbReference type="ARBA" id="ARBA00023235"/>
    </source>
</evidence>
<evidence type="ECO:0000256" key="5">
    <source>
        <dbReference type="PIRNR" id="PIRNR005096"/>
    </source>
</evidence>
<dbReference type="PIRSF" id="PIRSF005096">
    <property type="entry name" value="GALM"/>
    <property type="match status" value="1"/>
</dbReference>
<keyword evidence="4 5" id="KW-0119">Carbohydrate metabolism</keyword>
<dbReference type="EC" id="5.1.3.3" evidence="5"/>
<reference evidence="6" key="1">
    <citation type="submission" date="2022-11" db="EMBL/GenBank/DDBJ databases">
        <title>Hoeflea poritis sp. nov., isolated from scleractinian coral Porites lutea.</title>
        <authorList>
            <person name="Zhang G."/>
            <person name="Wei Q."/>
            <person name="Cai L."/>
        </authorList>
    </citation>
    <scope>NUCLEOTIDE SEQUENCE</scope>
    <source>
        <strain evidence="6">E7-10</strain>
    </source>
</reference>
<dbReference type="PANTHER" id="PTHR10091">
    <property type="entry name" value="ALDOSE-1-EPIMERASE"/>
    <property type="match status" value="1"/>
</dbReference>
<dbReference type="InterPro" id="IPR011013">
    <property type="entry name" value="Gal_mutarotase_sf_dom"/>
</dbReference>
<dbReference type="Pfam" id="PF01263">
    <property type="entry name" value="Aldose_epim"/>
    <property type="match status" value="1"/>
</dbReference>
<gene>
    <name evidence="6" type="ORF">OOZ53_10125</name>
</gene>
<comment type="caution">
    <text evidence="6">The sequence shown here is derived from an EMBL/GenBank/DDBJ whole genome shotgun (WGS) entry which is preliminary data.</text>
</comment>
<dbReference type="InterPro" id="IPR014718">
    <property type="entry name" value="GH-type_carb-bd"/>
</dbReference>
<organism evidence="6 7">
    <name type="scientific">Hoeflea poritis</name>
    <dbReference type="NCBI Taxonomy" id="2993659"/>
    <lineage>
        <taxon>Bacteria</taxon>
        <taxon>Pseudomonadati</taxon>
        <taxon>Pseudomonadota</taxon>
        <taxon>Alphaproteobacteria</taxon>
        <taxon>Hyphomicrobiales</taxon>
        <taxon>Rhizobiaceae</taxon>
        <taxon>Hoeflea</taxon>
    </lineage>
</organism>